<comment type="caution">
    <text evidence="2">The sequence shown here is derived from an EMBL/GenBank/DDBJ whole genome shotgun (WGS) entry which is preliminary data.</text>
</comment>
<evidence type="ECO:0000313" key="2">
    <source>
        <dbReference type="EMBL" id="MCW0484114.1"/>
    </source>
</evidence>
<gene>
    <name evidence="2" type="ORF">N2K84_15335</name>
</gene>
<dbReference type="AlphaFoldDB" id="A0AA42C803"/>
<dbReference type="PROSITE" id="PS51257">
    <property type="entry name" value="PROKAR_LIPOPROTEIN"/>
    <property type="match status" value="1"/>
</dbReference>
<dbReference type="GO" id="GO:0005975">
    <property type="term" value="P:carbohydrate metabolic process"/>
    <property type="evidence" value="ECO:0007669"/>
    <property type="project" value="InterPro"/>
</dbReference>
<dbReference type="EMBL" id="JAPAAF010000029">
    <property type="protein sequence ID" value="MCW0484114.1"/>
    <property type="molecule type" value="Genomic_DNA"/>
</dbReference>
<name>A0AA42C803_9BACT</name>
<dbReference type="SUPFAM" id="SSF88713">
    <property type="entry name" value="Glycoside hydrolase/deacetylase"/>
    <property type="match status" value="1"/>
</dbReference>
<dbReference type="RefSeq" id="WP_282592706.1">
    <property type="nucleotide sequence ID" value="NZ_JAPAAF010000029.1"/>
</dbReference>
<proteinExistence type="predicted"/>
<feature type="domain" description="NodB homology" evidence="1">
    <location>
        <begin position="51"/>
        <end position="161"/>
    </location>
</feature>
<dbReference type="InterPro" id="IPR002509">
    <property type="entry name" value="NODB_dom"/>
</dbReference>
<sequence>MKIYLFFVFAAFILLSCNKEPDTVSKSNDIYIKSNDVRVKICKWKNNHISAASFTWDDNNWTIKDCSEIFERYDYTCTFFVNPSGYMSAGLLSDLIKVNARNFEIGDHSASHARLDTMGIDGLNKEIVGAKNKLLDLFGYCYSFAYPFHLRSELSDEIVKDTHIFCRNFFVNNNDVVAWGNNSDNTLQSRINAIDESQVINGWALFGGHGLDEAGYNPIPDYELDSLLSYVSHKDIWVDTFTEIAKYYTIYKLVDLKYGDKKIVLDGIDDCIALFYHHNLKSCIISLSFTSSKEITLDGQNIIDTEIKENKDGYYTYIVNVDIMNSNEIKIKE</sequence>
<evidence type="ECO:0000259" key="1">
    <source>
        <dbReference type="Pfam" id="PF01522"/>
    </source>
</evidence>
<dbReference type="Proteomes" id="UP001163821">
    <property type="component" value="Unassembled WGS sequence"/>
</dbReference>
<protein>
    <submittedName>
        <fullName evidence="2">Polysaccharide deacetylase family protein</fullName>
    </submittedName>
</protein>
<reference evidence="2" key="1">
    <citation type="submission" date="2022-10" db="EMBL/GenBank/DDBJ databases">
        <title>Gaoshiqiia sediminis gen. nov., sp. nov., isolated from coastal sediment.</title>
        <authorList>
            <person name="Yu W.X."/>
            <person name="Mu D.S."/>
            <person name="Du J.Z."/>
            <person name="Liang Y.Q."/>
        </authorList>
    </citation>
    <scope>NUCLEOTIDE SEQUENCE</scope>
    <source>
        <strain evidence="2">A06</strain>
    </source>
</reference>
<dbReference type="GO" id="GO:0016810">
    <property type="term" value="F:hydrolase activity, acting on carbon-nitrogen (but not peptide) bonds"/>
    <property type="evidence" value="ECO:0007669"/>
    <property type="project" value="InterPro"/>
</dbReference>
<evidence type="ECO:0000313" key="3">
    <source>
        <dbReference type="Proteomes" id="UP001163821"/>
    </source>
</evidence>
<dbReference type="Pfam" id="PF01522">
    <property type="entry name" value="Polysacc_deac_1"/>
    <property type="match status" value="1"/>
</dbReference>
<dbReference type="Gene3D" id="3.20.20.370">
    <property type="entry name" value="Glycoside hydrolase/deacetylase"/>
    <property type="match status" value="1"/>
</dbReference>
<organism evidence="2 3">
    <name type="scientific">Gaoshiqia sediminis</name>
    <dbReference type="NCBI Taxonomy" id="2986998"/>
    <lineage>
        <taxon>Bacteria</taxon>
        <taxon>Pseudomonadati</taxon>
        <taxon>Bacteroidota</taxon>
        <taxon>Bacteroidia</taxon>
        <taxon>Marinilabiliales</taxon>
        <taxon>Prolixibacteraceae</taxon>
        <taxon>Gaoshiqia</taxon>
    </lineage>
</organism>
<keyword evidence="3" id="KW-1185">Reference proteome</keyword>
<dbReference type="InterPro" id="IPR011330">
    <property type="entry name" value="Glyco_hydro/deAcase_b/a-brl"/>
</dbReference>
<accession>A0AA42C803</accession>